<keyword evidence="3" id="KW-0238">DNA-binding</keyword>
<evidence type="ECO:0000313" key="7">
    <source>
        <dbReference type="Proteomes" id="UP000548787"/>
    </source>
</evidence>
<dbReference type="Pfam" id="PF00126">
    <property type="entry name" value="HTH_1"/>
    <property type="match status" value="1"/>
</dbReference>
<dbReference type="RefSeq" id="WP_181677084.1">
    <property type="nucleotide sequence ID" value="NZ_JABJVM010000012.1"/>
</dbReference>
<comment type="caution">
    <text evidence="6">The sequence shown here is derived from an EMBL/GenBank/DDBJ whole genome shotgun (WGS) entry which is preliminary data.</text>
</comment>
<keyword evidence="2" id="KW-0805">Transcription regulation</keyword>
<gene>
    <name evidence="6" type="ORF">HPK16_11445</name>
</gene>
<dbReference type="SUPFAM" id="SSF53850">
    <property type="entry name" value="Periplasmic binding protein-like II"/>
    <property type="match status" value="1"/>
</dbReference>
<evidence type="ECO:0000313" key="6">
    <source>
        <dbReference type="EMBL" id="MBA3926958.1"/>
    </source>
</evidence>
<dbReference type="PANTHER" id="PTHR30419">
    <property type="entry name" value="HTH-TYPE TRANSCRIPTIONAL REGULATOR YBHD"/>
    <property type="match status" value="1"/>
</dbReference>
<dbReference type="PROSITE" id="PS50931">
    <property type="entry name" value="HTH_LYSR"/>
    <property type="match status" value="1"/>
</dbReference>
<dbReference type="InterPro" id="IPR036390">
    <property type="entry name" value="WH_DNA-bd_sf"/>
</dbReference>
<sequence>MELRVLNYFLAVARERNISKAAKSLHLSQPTLSKQLKELEEELGVILFERGNREISLTEEGLFLLSKGNEILTLVEKTTMNLRKDEVVAGEIHVGGGETKAMSLIAKTMKQMMDAYPEVKVNLYSGNADDIMGKLDAGLLDFGVVVNPTNKQKYAYINLPQKDRWGLLVRCDHFLAEKETIMPADLVGVPLFVSQQSLVSNQISEWLGNNLDQLDIVGSYNLLYNASLMVEQGVGCALCIDGIINTTESNLSFVPLQPKLDASLSMIWKKNQAMSIAATKFLDQLKAE</sequence>
<dbReference type="Gene3D" id="3.40.190.290">
    <property type="match status" value="1"/>
</dbReference>
<feature type="domain" description="HTH lysR-type" evidence="5">
    <location>
        <begin position="1"/>
        <end position="58"/>
    </location>
</feature>
<keyword evidence="7" id="KW-1185">Reference proteome</keyword>
<dbReference type="PRINTS" id="PR00039">
    <property type="entry name" value="HTHLYSR"/>
</dbReference>
<dbReference type="InterPro" id="IPR005119">
    <property type="entry name" value="LysR_subst-bd"/>
</dbReference>
<dbReference type="SUPFAM" id="SSF46785">
    <property type="entry name" value="Winged helix' DNA-binding domain"/>
    <property type="match status" value="1"/>
</dbReference>
<keyword evidence="4" id="KW-0804">Transcription</keyword>
<name>A0A7W1YGT2_9LIST</name>
<evidence type="ECO:0000256" key="2">
    <source>
        <dbReference type="ARBA" id="ARBA00023015"/>
    </source>
</evidence>
<dbReference type="PANTHER" id="PTHR30419:SF8">
    <property type="entry name" value="NITROGEN ASSIMILATION TRANSCRIPTIONAL ACTIVATOR-RELATED"/>
    <property type="match status" value="1"/>
</dbReference>
<dbReference type="CDD" id="cd05466">
    <property type="entry name" value="PBP2_LTTR_substrate"/>
    <property type="match status" value="1"/>
</dbReference>
<proteinExistence type="inferred from homology"/>
<protein>
    <submittedName>
        <fullName evidence="6">LysR family transcriptional regulator</fullName>
    </submittedName>
</protein>
<dbReference type="InterPro" id="IPR036388">
    <property type="entry name" value="WH-like_DNA-bd_sf"/>
</dbReference>
<dbReference type="InterPro" id="IPR000847">
    <property type="entry name" value="LysR_HTH_N"/>
</dbReference>
<dbReference type="FunFam" id="1.10.10.10:FF:000001">
    <property type="entry name" value="LysR family transcriptional regulator"/>
    <property type="match status" value="1"/>
</dbReference>
<reference evidence="6 7" key="1">
    <citation type="submission" date="2020-08" db="EMBL/GenBank/DDBJ databases">
        <title>Listeria ohnekaius sp. nov. and Listeria portnoyii sp. nov. isolated from non-agricultural and natural environments.</title>
        <authorList>
            <person name="Weller D."/>
            <person name="Belias A.M."/>
            <person name="Liao J."/>
            <person name="Guo S."/>
            <person name="Orsi R.H."/>
            <person name="Wiedmann M."/>
        </authorList>
    </citation>
    <scope>NUCLEOTIDE SEQUENCE [LARGE SCALE GENOMIC DNA]</scope>
    <source>
        <strain evidence="6 7">FSL W9-0585</strain>
    </source>
</reference>
<dbReference type="AlphaFoldDB" id="A0A7W1YGT2"/>
<dbReference type="GO" id="GO:0003700">
    <property type="term" value="F:DNA-binding transcription factor activity"/>
    <property type="evidence" value="ECO:0007669"/>
    <property type="project" value="InterPro"/>
</dbReference>
<dbReference type="EMBL" id="JABJVM010000012">
    <property type="protein sequence ID" value="MBA3926958.1"/>
    <property type="molecule type" value="Genomic_DNA"/>
</dbReference>
<accession>A0A7W1YGT2</accession>
<dbReference type="Pfam" id="PF03466">
    <property type="entry name" value="LysR_substrate"/>
    <property type="match status" value="1"/>
</dbReference>
<evidence type="ECO:0000259" key="5">
    <source>
        <dbReference type="PROSITE" id="PS50931"/>
    </source>
</evidence>
<dbReference type="GO" id="GO:0003677">
    <property type="term" value="F:DNA binding"/>
    <property type="evidence" value="ECO:0007669"/>
    <property type="project" value="UniProtKB-KW"/>
</dbReference>
<comment type="similarity">
    <text evidence="1">Belongs to the LysR transcriptional regulatory family.</text>
</comment>
<dbReference type="Proteomes" id="UP000548787">
    <property type="component" value="Unassembled WGS sequence"/>
</dbReference>
<evidence type="ECO:0000256" key="1">
    <source>
        <dbReference type="ARBA" id="ARBA00009437"/>
    </source>
</evidence>
<organism evidence="6 7">
    <name type="scientific">Listeria rustica</name>
    <dbReference type="NCBI Taxonomy" id="2713503"/>
    <lineage>
        <taxon>Bacteria</taxon>
        <taxon>Bacillati</taxon>
        <taxon>Bacillota</taxon>
        <taxon>Bacilli</taxon>
        <taxon>Bacillales</taxon>
        <taxon>Listeriaceae</taxon>
        <taxon>Listeria</taxon>
    </lineage>
</organism>
<evidence type="ECO:0000256" key="4">
    <source>
        <dbReference type="ARBA" id="ARBA00023163"/>
    </source>
</evidence>
<evidence type="ECO:0000256" key="3">
    <source>
        <dbReference type="ARBA" id="ARBA00023125"/>
    </source>
</evidence>
<dbReference type="GO" id="GO:0005829">
    <property type="term" value="C:cytosol"/>
    <property type="evidence" value="ECO:0007669"/>
    <property type="project" value="TreeGrafter"/>
</dbReference>
<dbReference type="InterPro" id="IPR050950">
    <property type="entry name" value="HTH-type_LysR_regulators"/>
</dbReference>
<dbReference type="Gene3D" id="1.10.10.10">
    <property type="entry name" value="Winged helix-like DNA-binding domain superfamily/Winged helix DNA-binding domain"/>
    <property type="match status" value="1"/>
</dbReference>